<dbReference type="Gene3D" id="2.60.120.650">
    <property type="entry name" value="Cupin"/>
    <property type="match status" value="1"/>
</dbReference>
<keyword evidence="9 15" id="KW-0472">Membrane</keyword>
<dbReference type="Pfam" id="PF13621">
    <property type="entry name" value="Cupin_8"/>
    <property type="match status" value="1"/>
</dbReference>
<evidence type="ECO:0000313" key="19">
    <source>
        <dbReference type="Proteomes" id="UP000663828"/>
    </source>
</evidence>
<feature type="region of interest" description="Disordered" evidence="14">
    <location>
        <begin position="793"/>
        <end position="818"/>
    </location>
</feature>
<feature type="domain" description="DM8" evidence="17">
    <location>
        <begin position="62"/>
        <end position="143"/>
    </location>
</feature>
<feature type="compositionally biased region" description="Polar residues" evidence="14">
    <location>
        <begin position="795"/>
        <end position="811"/>
    </location>
</feature>
<dbReference type="InterPro" id="IPR021261">
    <property type="entry name" value="GPCAT"/>
</dbReference>
<feature type="transmembrane region" description="Helical" evidence="15">
    <location>
        <begin position="752"/>
        <end position="772"/>
    </location>
</feature>
<sequence length="818" mass="96024">MDFQETIQELIECLQLNLFYENFTKDQIDPYLLNCLQSARDLLAKNAEPIEKIKLYLKIVLEYSWEKLNTGIWQNVKPAYRYLYAYACYIDVLADCRTIIGTNCQVKDIVKKCDLGILLGGPILEEQFNRLIAMINENLKNVRGDESNAELSPSKRIRLDEDDDTEKDFNWMPIPILDPIKDIERVHCPSIEQFLTCYIQAKKPVILVGCMDHWPAMQKWSFDYLIQLAGDRTVPIELGSRYSDDDWTQKLMTIADFVNQYCKQRSSRRGYLAQHPLLDQIPDLKKDICIPDYCYISSDENEDEDIDLNAWIGPKQTISPLHNDPKQNLLAQVVGEKYIRLYDPIYSSQLYALGSTMLNNTSSIDVENPDYERFPLFKDVPYLEFILKPDMTEENLPKDENNTSDDEIRPDLANTNSTGENSSDDNLNDDEELDFYDFIEVVSDKFDDITTQIEERREDSRKRLRRTIDELEAQKRLLKAQLQQRINVWSENIKQPNFIRTRDKISFSIGVANACFSPLIAGRWPHILPLVYTYQALFLITLRFFIYKRKSWHYFVYDLCYFVNLLTLLYLWIFPSSKILFTVCYTLSHGPLGFAIVLWRNSLVFHSLDKVTSLFIHMYPPLTLFTLRWLLPIELQRERYPAIVHIGETLHTKTAVFYTIIFYLIWQLLYYAFIIYGRRDKVARGLRATSYTWLLSDKNGFVSRLIQKFGFGETNDGINRYKIVFYFFLQFAYMLLSILPVCFWYYRNMYVNVIFLCSIFAVSVYNGASFYIDVFSHRYIKSLELLRDCDENEGTDGTQRKSAQISSNTIDAEQKKQS</sequence>
<feature type="region of interest" description="Disordered" evidence="14">
    <location>
        <begin position="391"/>
        <end position="430"/>
    </location>
</feature>
<dbReference type="Pfam" id="PF10998">
    <property type="entry name" value="DUF2838"/>
    <property type="match status" value="1"/>
</dbReference>
<evidence type="ECO:0000256" key="6">
    <source>
        <dbReference type="ARBA" id="ARBA00022692"/>
    </source>
</evidence>
<proteinExistence type="inferred from homology"/>
<evidence type="ECO:0000256" key="13">
    <source>
        <dbReference type="SAM" id="Coils"/>
    </source>
</evidence>
<keyword evidence="7 15" id="KW-1133">Transmembrane helix</keyword>
<reference evidence="18" key="1">
    <citation type="submission" date="2021-02" db="EMBL/GenBank/DDBJ databases">
        <authorList>
            <person name="Nowell W R."/>
        </authorList>
    </citation>
    <scope>NUCLEOTIDE SEQUENCE</scope>
</reference>
<keyword evidence="8" id="KW-0443">Lipid metabolism</keyword>
<dbReference type="AlphaFoldDB" id="A0A813YMJ3"/>
<keyword evidence="5" id="KW-0808">Transferase</keyword>
<evidence type="ECO:0000259" key="16">
    <source>
        <dbReference type="Pfam" id="PF13621"/>
    </source>
</evidence>
<evidence type="ECO:0000256" key="5">
    <source>
        <dbReference type="ARBA" id="ARBA00022679"/>
    </source>
</evidence>
<dbReference type="PANTHER" id="PTHR31201:SF1">
    <property type="entry name" value="GLYCEROPHOSPHOCHOLINE ACYLTRANSFERASE 1"/>
    <property type="match status" value="1"/>
</dbReference>
<dbReference type="GO" id="GO:0016020">
    <property type="term" value="C:membrane"/>
    <property type="evidence" value="ECO:0007669"/>
    <property type="project" value="UniProtKB-SubCell"/>
</dbReference>
<name>A0A813YMJ3_ADIRI</name>
<keyword evidence="12" id="KW-0012">Acyltransferase</keyword>
<dbReference type="PANTHER" id="PTHR31201">
    <property type="entry name" value="OS01G0585100 PROTEIN"/>
    <property type="match status" value="1"/>
</dbReference>
<dbReference type="InterPro" id="IPR056520">
    <property type="entry name" value="ARM_KDM8_N"/>
</dbReference>
<dbReference type="GO" id="GO:0006656">
    <property type="term" value="P:phosphatidylcholine biosynthetic process"/>
    <property type="evidence" value="ECO:0007669"/>
    <property type="project" value="TreeGrafter"/>
</dbReference>
<evidence type="ECO:0000313" key="18">
    <source>
        <dbReference type="EMBL" id="CAF0886849.1"/>
    </source>
</evidence>
<feature type="transmembrane region" description="Helical" evidence="15">
    <location>
        <begin position="723"/>
        <end position="746"/>
    </location>
</feature>
<keyword evidence="10" id="KW-0594">Phospholipid biosynthesis</keyword>
<evidence type="ECO:0000256" key="4">
    <source>
        <dbReference type="ARBA" id="ARBA00022516"/>
    </source>
</evidence>
<dbReference type="Pfam" id="PF24472">
    <property type="entry name" value="ARM_KDM8_N"/>
    <property type="match status" value="1"/>
</dbReference>
<feature type="coiled-coil region" evidence="13">
    <location>
        <begin position="454"/>
        <end position="488"/>
    </location>
</feature>
<evidence type="ECO:0000256" key="12">
    <source>
        <dbReference type="ARBA" id="ARBA00023315"/>
    </source>
</evidence>
<evidence type="ECO:0000256" key="15">
    <source>
        <dbReference type="SAM" id="Phobius"/>
    </source>
</evidence>
<evidence type="ECO:0000256" key="7">
    <source>
        <dbReference type="ARBA" id="ARBA00022989"/>
    </source>
</evidence>
<dbReference type="EMBL" id="CAJNOR010000346">
    <property type="protein sequence ID" value="CAF0886849.1"/>
    <property type="molecule type" value="Genomic_DNA"/>
</dbReference>
<protein>
    <recommendedName>
        <fullName evidence="3">Glycerophosphocholine acyltransferase 1</fullName>
    </recommendedName>
</protein>
<evidence type="ECO:0000256" key="9">
    <source>
        <dbReference type="ARBA" id="ARBA00023136"/>
    </source>
</evidence>
<feature type="compositionally biased region" description="Basic and acidic residues" evidence="14">
    <location>
        <begin position="395"/>
        <end position="410"/>
    </location>
</feature>
<comment type="subcellular location">
    <subcellularLocation>
        <location evidence="1">Membrane</location>
        <topology evidence="1">Multi-pass membrane protein</topology>
    </subcellularLocation>
</comment>
<accession>A0A813YMJ3</accession>
<evidence type="ECO:0000256" key="11">
    <source>
        <dbReference type="ARBA" id="ARBA00023264"/>
    </source>
</evidence>
<evidence type="ECO:0000256" key="8">
    <source>
        <dbReference type="ARBA" id="ARBA00023098"/>
    </source>
</evidence>
<keyword evidence="19" id="KW-1185">Reference proteome</keyword>
<dbReference type="GO" id="GO:0016746">
    <property type="term" value="F:acyltransferase activity"/>
    <property type="evidence" value="ECO:0007669"/>
    <property type="project" value="UniProtKB-KW"/>
</dbReference>
<evidence type="ECO:0000256" key="1">
    <source>
        <dbReference type="ARBA" id="ARBA00004141"/>
    </source>
</evidence>
<feature type="domain" description="Cupin-like" evidence="16">
    <location>
        <begin position="193"/>
        <end position="389"/>
    </location>
</feature>
<evidence type="ECO:0000256" key="10">
    <source>
        <dbReference type="ARBA" id="ARBA00023209"/>
    </source>
</evidence>
<dbReference type="InterPro" id="IPR041667">
    <property type="entry name" value="Cupin_8"/>
</dbReference>
<evidence type="ECO:0000256" key="14">
    <source>
        <dbReference type="SAM" id="MobiDB-lite"/>
    </source>
</evidence>
<keyword evidence="11" id="KW-1208">Phospholipid metabolism</keyword>
<feature type="transmembrane region" description="Helical" evidence="15">
    <location>
        <begin position="579"/>
        <end position="599"/>
    </location>
</feature>
<feature type="transmembrane region" description="Helical" evidence="15">
    <location>
        <begin position="527"/>
        <end position="547"/>
    </location>
</feature>
<feature type="transmembrane region" description="Helical" evidence="15">
    <location>
        <begin position="611"/>
        <end position="631"/>
    </location>
</feature>
<gene>
    <name evidence="18" type="ORF">XAT740_LOCUS7297</name>
</gene>
<feature type="transmembrane region" description="Helical" evidence="15">
    <location>
        <begin position="554"/>
        <end position="573"/>
    </location>
</feature>
<comment type="caution">
    <text evidence="18">The sequence shown here is derived from an EMBL/GenBank/DDBJ whole genome shotgun (WGS) entry which is preliminary data.</text>
</comment>
<evidence type="ECO:0000256" key="2">
    <source>
        <dbReference type="ARBA" id="ARBA00006675"/>
    </source>
</evidence>
<feature type="transmembrane region" description="Helical" evidence="15">
    <location>
        <begin position="655"/>
        <end position="677"/>
    </location>
</feature>
<keyword evidence="6 15" id="KW-0812">Transmembrane</keyword>
<comment type="similarity">
    <text evidence="2">Belongs to the GPC1 family.</text>
</comment>
<evidence type="ECO:0000259" key="17">
    <source>
        <dbReference type="Pfam" id="PF24472"/>
    </source>
</evidence>
<evidence type="ECO:0000256" key="3">
    <source>
        <dbReference type="ARBA" id="ARBA00019082"/>
    </source>
</evidence>
<organism evidence="18 19">
    <name type="scientific">Adineta ricciae</name>
    <name type="common">Rotifer</name>
    <dbReference type="NCBI Taxonomy" id="249248"/>
    <lineage>
        <taxon>Eukaryota</taxon>
        <taxon>Metazoa</taxon>
        <taxon>Spiralia</taxon>
        <taxon>Gnathifera</taxon>
        <taxon>Rotifera</taxon>
        <taxon>Eurotatoria</taxon>
        <taxon>Bdelloidea</taxon>
        <taxon>Adinetida</taxon>
        <taxon>Adinetidae</taxon>
        <taxon>Adineta</taxon>
    </lineage>
</organism>
<keyword evidence="13" id="KW-0175">Coiled coil</keyword>
<dbReference type="Proteomes" id="UP000663828">
    <property type="component" value="Unassembled WGS sequence"/>
</dbReference>
<keyword evidence="4" id="KW-0444">Lipid biosynthesis</keyword>
<dbReference type="SUPFAM" id="SSF51197">
    <property type="entry name" value="Clavaminate synthase-like"/>
    <property type="match status" value="1"/>
</dbReference>